<feature type="compositionally biased region" description="Basic and acidic residues" evidence="9">
    <location>
        <begin position="51"/>
        <end position="68"/>
    </location>
</feature>
<feature type="region of interest" description="Disordered" evidence="9">
    <location>
        <begin position="838"/>
        <end position="866"/>
    </location>
</feature>
<dbReference type="GO" id="GO:0004252">
    <property type="term" value="F:serine-type endopeptidase activity"/>
    <property type="evidence" value="ECO:0007669"/>
    <property type="project" value="UniProtKB-UniRule"/>
</dbReference>
<evidence type="ECO:0008006" key="14">
    <source>
        <dbReference type="Google" id="ProtNLM"/>
    </source>
</evidence>
<dbReference type="Gene3D" id="2.60.40.1710">
    <property type="entry name" value="Subtilisin-like superfamily"/>
    <property type="match status" value="1"/>
</dbReference>
<feature type="domain" description="Peptidase S8/S53" evidence="10">
    <location>
        <begin position="13"/>
        <end position="470"/>
    </location>
</feature>
<comment type="similarity">
    <text evidence="1 7 8">Belongs to the peptidase S8 family.</text>
</comment>
<dbReference type="InterPro" id="IPR023828">
    <property type="entry name" value="Peptidase_S8_Ser-AS"/>
</dbReference>
<feature type="active site" description="Charge relay system" evidence="6 7">
    <location>
        <position position="22"/>
    </location>
</feature>
<dbReference type="PROSITE" id="PS00137">
    <property type="entry name" value="SUBTILASE_HIS"/>
    <property type="match status" value="1"/>
</dbReference>
<evidence type="ECO:0000313" key="13">
    <source>
        <dbReference type="Proteomes" id="UP000256970"/>
    </source>
</evidence>
<accession>A0A383VPX7</accession>
<reference evidence="12 13" key="1">
    <citation type="submission" date="2016-10" db="EMBL/GenBank/DDBJ databases">
        <authorList>
            <person name="Cai Z."/>
        </authorList>
    </citation>
    <scope>NUCLEOTIDE SEQUENCE [LARGE SCALE GENOMIC DNA]</scope>
</reference>
<keyword evidence="13" id="KW-1185">Reference proteome</keyword>
<feature type="domain" description="C5a peptidase/Subtilisin-like protease SBT2-like Fn3-like" evidence="11">
    <location>
        <begin position="532"/>
        <end position="629"/>
    </location>
</feature>
<dbReference type="Proteomes" id="UP000256970">
    <property type="component" value="Unassembled WGS sequence"/>
</dbReference>
<evidence type="ECO:0000256" key="4">
    <source>
        <dbReference type="ARBA" id="ARBA00022801"/>
    </source>
</evidence>
<evidence type="ECO:0000259" key="10">
    <source>
        <dbReference type="Pfam" id="PF00082"/>
    </source>
</evidence>
<dbReference type="SUPFAM" id="SSF52743">
    <property type="entry name" value="Subtilisin-like"/>
    <property type="match status" value="1"/>
</dbReference>
<dbReference type="PRINTS" id="PR00723">
    <property type="entry name" value="SUBTILISIN"/>
</dbReference>
<dbReference type="GO" id="GO:0006508">
    <property type="term" value="P:proteolysis"/>
    <property type="evidence" value="ECO:0007669"/>
    <property type="project" value="UniProtKB-KW"/>
</dbReference>
<dbReference type="InterPro" id="IPR010435">
    <property type="entry name" value="C5a/SBT2-like_Fn3"/>
</dbReference>
<keyword evidence="4 7" id="KW-0378">Hydrolase</keyword>
<evidence type="ECO:0000256" key="6">
    <source>
        <dbReference type="PIRSR" id="PIRSR615500-1"/>
    </source>
</evidence>
<dbReference type="InterPro" id="IPR036852">
    <property type="entry name" value="Peptidase_S8/S53_dom_sf"/>
</dbReference>
<keyword evidence="5 7" id="KW-0720">Serine protease</keyword>
<dbReference type="PROSITE" id="PS00138">
    <property type="entry name" value="SUBTILASE_SER"/>
    <property type="match status" value="1"/>
</dbReference>
<dbReference type="InterPro" id="IPR023827">
    <property type="entry name" value="Peptidase_S8_Asp-AS"/>
</dbReference>
<evidence type="ECO:0000256" key="3">
    <source>
        <dbReference type="ARBA" id="ARBA00022729"/>
    </source>
</evidence>
<dbReference type="InterPro" id="IPR051048">
    <property type="entry name" value="Peptidase_S8/S53_subtilisin"/>
</dbReference>
<feature type="compositionally biased region" description="Basic and acidic residues" evidence="9">
    <location>
        <begin position="846"/>
        <end position="866"/>
    </location>
</feature>
<evidence type="ECO:0000256" key="2">
    <source>
        <dbReference type="ARBA" id="ARBA00022670"/>
    </source>
</evidence>
<feature type="active site" description="Charge relay system" evidence="6 7">
    <location>
        <position position="448"/>
    </location>
</feature>
<dbReference type="GO" id="GO:0016020">
    <property type="term" value="C:membrane"/>
    <property type="evidence" value="ECO:0007669"/>
    <property type="project" value="InterPro"/>
</dbReference>
<dbReference type="PROSITE" id="PS51892">
    <property type="entry name" value="SUBTILASE"/>
    <property type="match status" value="1"/>
</dbReference>
<gene>
    <name evidence="12" type="ORF">BQ4739_LOCUS6877</name>
</gene>
<evidence type="ECO:0000256" key="5">
    <source>
        <dbReference type="ARBA" id="ARBA00022825"/>
    </source>
</evidence>
<name>A0A383VPX7_TETOB</name>
<dbReference type="PANTHER" id="PTHR43399">
    <property type="entry name" value="SUBTILISIN-RELATED"/>
    <property type="match status" value="1"/>
</dbReference>
<sequence length="866" mass="91935">MQVEAAQRLGLSGKDTTVCVIDTGVDISHPNFGACSEGIRGRACRVKFGFDAESDSRDPSPRRTDTAEAGHGTHVAGIAVGGFPDKLLDAAGKPLPYQRGVAYEARLGALRAVNKDGAFPGEYMNRALHKTTRENCDVNNLSLGSFNVVPNPSYRQGMEETAAADILTTAAAGNDEGATTLGPRLFGTASPASYPKVFAVAHLQNAANPGSLVEITTPISTSSGLRNMLVAIQRADTQTSLASLCSPSCDSLPLPMNIHLVRMGAQQTAPAPPSLLAAALGSVTATATVQCGLKMIFDASEYKKGQALLLHFEPECKFYHTAPELWQYLRAMSPALVLMAMPSDNDAHTGALYYKNAQIPVLWMRSDDGRALAEQLAFRDARSMPPLQLKSLPGATLVPVPDEQAGQPAATSSMGPAFDLSIKPDIAAPGSLYSSLPNSTYQTWPGTSMSSPYMAGVLALWKQHMHNLGIEQPPGGWINAAFTAFKNTAKPIKYGNSSLVWPPAKVGAGMVQAFSGIVTNVTVTPAELLMKTDGTHQQFTLSVTNAGWSDASYTLGHQPAVTLLLTKSWYNQAFDAAAPTAVATGVERVVKVPARSTKVVKVGITIPPELKALDTIVSGYITLTPVGATPPSASRQPLSTSTPITLSIPYQGTSKDYSTVGTPNSLALFVPALPDLHALAAQLISDKPPLFVCDTAQRSGCAYSPDGVTIAADSPIPGFMFASTLLRPLADVKIQLWSSDWEVHLGTSASLGPAPASSPFRRTYLFEGSWDGSYLPMNSAAEVFVPMKTGEKYRVKLELWPVLAAGDKLAGRKQGQPMIFTVNEPIVMLADPSKSASTIQVASIGRDGRGGRDGREGRRDRRDRRD</sequence>
<evidence type="ECO:0000256" key="7">
    <source>
        <dbReference type="PROSITE-ProRule" id="PRU01240"/>
    </source>
</evidence>
<dbReference type="InterPro" id="IPR022398">
    <property type="entry name" value="Peptidase_S8_His-AS"/>
</dbReference>
<dbReference type="Gene3D" id="3.40.50.200">
    <property type="entry name" value="Peptidase S8/S53 domain"/>
    <property type="match status" value="2"/>
</dbReference>
<dbReference type="Pfam" id="PF00082">
    <property type="entry name" value="Peptidase_S8"/>
    <property type="match status" value="1"/>
</dbReference>
<evidence type="ECO:0000313" key="12">
    <source>
        <dbReference type="EMBL" id="SZX66466.1"/>
    </source>
</evidence>
<dbReference type="PROSITE" id="PS00136">
    <property type="entry name" value="SUBTILASE_ASP"/>
    <property type="match status" value="1"/>
</dbReference>
<keyword evidence="2 7" id="KW-0645">Protease</keyword>
<dbReference type="InterPro" id="IPR015500">
    <property type="entry name" value="Peptidase_S8_subtilisin-rel"/>
</dbReference>
<evidence type="ECO:0000256" key="8">
    <source>
        <dbReference type="RuleBase" id="RU003355"/>
    </source>
</evidence>
<evidence type="ECO:0000259" key="11">
    <source>
        <dbReference type="Pfam" id="PF06280"/>
    </source>
</evidence>
<protein>
    <recommendedName>
        <fullName evidence="14">Peptidase S8/S53 domain-containing protein</fullName>
    </recommendedName>
</protein>
<dbReference type="InterPro" id="IPR000209">
    <property type="entry name" value="Peptidase_S8/S53_dom"/>
</dbReference>
<evidence type="ECO:0000256" key="9">
    <source>
        <dbReference type="SAM" id="MobiDB-lite"/>
    </source>
</evidence>
<dbReference type="STRING" id="3088.A0A383VPX7"/>
<organism evidence="12 13">
    <name type="scientific">Tetradesmus obliquus</name>
    <name type="common">Green alga</name>
    <name type="synonym">Acutodesmus obliquus</name>
    <dbReference type="NCBI Taxonomy" id="3088"/>
    <lineage>
        <taxon>Eukaryota</taxon>
        <taxon>Viridiplantae</taxon>
        <taxon>Chlorophyta</taxon>
        <taxon>core chlorophytes</taxon>
        <taxon>Chlorophyceae</taxon>
        <taxon>CS clade</taxon>
        <taxon>Sphaeropleales</taxon>
        <taxon>Scenedesmaceae</taxon>
        <taxon>Tetradesmus</taxon>
    </lineage>
</organism>
<dbReference type="Pfam" id="PF06280">
    <property type="entry name" value="fn3_5"/>
    <property type="match status" value="1"/>
</dbReference>
<dbReference type="AlphaFoldDB" id="A0A383VPX7"/>
<feature type="active site" description="Charge relay system" evidence="6 7">
    <location>
        <position position="71"/>
    </location>
</feature>
<keyword evidence="3" id="KW-0732">Signal</keyword>
<proteinExistence type="inferred from homology"/>
<dbReference type="PANTHER" id="PTHR43399:SF4">
    <property type="entry name" value="CELL WALL-ASSOCIATED PROTEASE"/>
    <property type="match status" value="1"/>
</dbReference>
<dbReference type="EMBL" id="FNXT01000701">
    <property type="protein sequence ID" value="SZX66466.1"/>
    <property type="molecule type" value="Genomic_DNA"/>
</dbReference>
<feature type="region of interest" description="Disordered" evidence="9">
    <location>
        <begin position="51"/>
        <end position="71"/>
    </location>
</feature>
<evidence type="ECO:0000256" key="1">
    <source>
        <dbReference type="ARBA" id="ARBA00011073"/>
    </source>
</evidence>